<feature type="signal peptide" evidence="12">
    <location>
        <begin position="1"/>
        <end position="16"/>
    </location>
</feature>
<evidence type="ECO:0000256" key="2">
    <source>
        <dbReference type="ARBA" id="ARBA00022536"/>
    </source>
</evidence>
<dbReference type="OrthoDB" id="5951731at2759"/>
<dbReference type="FunFam" id="3.40.390.10:FF:000033">
    <property type="entry name" value="A disintegrin and metallopeptidase domain 18"/>
    <property type="match status" value="1"/>
</dbReference>
<dbReference type="CDD" id="cd04269">
    <property type="entry name" value="ZnMc_adamalysin_II_like"/>
    <property type="match status" value="1"/>
</dbReference>
<dbReference type="Gene3D" id="4.10.70.10">
    <property type="entry name" value="Disintegrin domain"/>
    <property type="match status" value="1"/>
</dbReference>
<dbReference type="InterPro" id="IPR018358">
    <property type="entry name" value="Disintegrin_CS"/>
</dbReference>
<feature type="disulfide bond" evidence="10">
    <location>
        <begin position="337"/>
        <end position="342"/>
    </location>
</feature>
<evidence type="ECO:0000313" key="17">
    <source>
        <dbReference type="Proteomes" id="UP000805418"/>
    </source>
</evidence>
<dbReference type="Proteomes" id="UP000805418">
    <property type="component" value="Chromosome 16"/>
</dbReference>
<evidence type="ECO:0000256" key="7">
    <source>
        <dbReference type="ARBA" id="ARBA00023157"/>
    </source>
</evidence>
<protein>
    <submittedName>
        <fullName evidence="16">ADAM metallopeptidase domain 18</fullName>
    </submittedName>
</protein>
<organism evidence="16 17">
    <name type="scientific">Canis lupus familiaris</name>
    <name type="common">Dog</name>
    <name type="synonym">Canis familiaris</name>
    <dbReference type="NCBI Taxonomy" id="9615"/>
    <lineage>
        <taxon>Eukaryota</taxon>
        <taxon>Metazoa</taxon>
        <taxon>Chordata</taxon>
        <taxon>Craniata</taxon>
        <taxon>Vertebrata</taxon>
        <taxon>Euteleostomi</taxon>
        <taxon>Mammalia</taxon>
        <taxon>Eutheria</taxon>
        <taxon>Laurasiatheria</taxon>
        <taxon>Carnivora</taxon>
        <taxon>Caniformia</taxon>
        <taxon>Canidae</taxon>
        <taxon>Canis</taxon>
    </lineage>
</organism>
<dbReference type="Pfam" id="PF01562">
    <property type="entry name" value="Pep_M12B_propep"/>
    <property type="match status" value="1"/>
</dbReference>
<evidence type="ECO:0000256" key="4">
    <source>
        <dbReference type="ARBA" id="ARBA00022729"/>
    </source>
</evidence>
<dbReference type="PROSITE" id="PS50214">
    <property type="entry name" value="DISINTEGRIN_2"/>
    <property type="match status" value="1"/>
</dbReference>
<reference evidence="16" key="1">
    <citation type="submission" date="2020-03" db="EMBL/GenBank/DDBJ databases">
        <title>Long-read based genome assembly of a Labrador retriever dog.</title>
        <authorList>
            <person name="Eory L."/>
            <person name="Zhang W."/>
            <person name="Schoenebeck J."/>
        </authorList>
    </citation>
    <scope>NUCLEOTIDE SEQUENCE [LARGE SCALE GENOMIC DNA]</scope>
    <source>
        <strain evidence="16">Labrador retriever</strain>
    </source>
</reference>
<keyword evidence="8" id="KW-0325">Glycoprotein</keyword>
<keyword evidence="3" id="KW-0812">Transmembrane</keyword>
<evidence type="ECO:0000259" key="13">
    <source>
        <dbReference type="PROSITE" id="PS50026"/>
    </source>
</evidence>
<dbReference type="GO" id="GO:0004222">
    <property type="term" value="F:metalloendopeptidase activity"/>
    <property type="evidence" value="ECO:0000318"/>
    <property type="project" value="GO_Central"/>
</dbReference>
<dbReference type="PANTHER" id="PTHR11905">
    <property type="entry name" value="ADAM A DISINTEGRIN AND METALLOPROTEASE DOMAIN"/>
    <property type="match status" value="1"/>
</dbReference>
<feature type="compositionally biased region" description="Pro residues" evidence="11">
    <location>
        <begin position="773"/>
        <end position="800"/>
    </location>
</feature>
<dbReference type="Pfam" id="PF01421">
    <property type="entry name" value="Reprolysin"/>
    <property type="match status" value="1"/>
</dbReference>
<dbReference type="InterPro" id="IPR034027">
    <property type="entry name" value="Reprolysin_adamalysin"/>
</dbReference>
<dbReference type="InterPro" id="IPR002870">
    <property type="entry name" value="Peptidase_M12B_N"/>
</dbReference>
<evidence type="ECO:0000256" key="6">
    <source>
        <dbReference type="ARBA" id="ARBA00023136"/>
    </source>
</evidence>
<feature type="chain" id="PRO_5035276714" evidence="12">
    <location>
        <begin position="17"/>
        <end position="835"/>
    </location>
</feature>
<feature type="domain" description="Disintegrin" evidence="14">
    <location>
        <begin position="390"/>
        <end position="479"/>
    </location>
</feature>
<evidence type="ECO:0000313" key="16">
    <source>
        <dbReference type="Ensembl" id="ENSCAFP00845013089.1"/>
    </source>
</evidence>
<gene>
    <name evidence="16" type="primary">ADAM18</name>
</gene>
<evidence type="ECO:0000256" key="11">
    <source>
        <dbReference type="SAM" id="MobiDB-lite"/>
    </source>
</evidence>
<evidence type="ECO:0000256" key="10">
    <source>
        <dbReference type="PROSITE-ProRule" id="PRU00276"/>
    </source>
</evidence>
<dbReference type="GO" id="GO:0007155">
    <property type="term" value="P:cell adhesion"/>
    <property type="evidence" value="ECO:0000318"/>
    <property type="project" value="GO_Central"/>
</dbReference>
<evidence type="ECO:0000256" key="5">
    <source>
        <dbReference type="ARBA" id="ARBA00022989"/>
    </source>
</evidence>
<dbReference type="PROSITE" id="PS01186">
    <property type="entry name" value="EGF_2"/>
    <property type="match status" value="1"/>
</dbReference>
<dbReference type="SMART" id="SM00050">
    <property type="entry name" value="DISIN"/>
    <property type="match status" value="1"/>
</dbReference>
<feature type="compositionally biased region" description="Low complexity" evidence="11">
    <location>
        <begin position="729"/>
        <end position="742"/>
    </location>
</feature>
<evidence type="ECO:0000256" key="3">
    <source>
        <dbReference type="ARBA" id="ARBA00022692"/>
    </source>
</evidence>
<dbReference type="Ensembl" id="ENSCAFT00845016831.1">
    <property type="protein sequence ID" value="ENSCAFP00845013089.1"/>
    <property type="gene ID" value="ENSCAFG00845009528.1"/>
</dbReference>
<evidence type="ECO:0000256" key="9">
    <source>
        <dbReference type="PROSITE-ProRule" id="PRU00076"/>
    </source>
</evidence>
<keyword evidence="17" id="KW-1185">Reference proteome</keyword>
<dbReference type="GeneTree" id="ENSGT00940000162281"/>
<evidence type="ECO:0000256" key="8">
    <source>
        <dbReference type="ARBA" id="ARBA00023180"/>
    </source>
</evidence>
<feature type="domain" description="Peptidase M12B" evidence="15">
    <location>
        <begin position="184"/>
        <end position="381"/>
    </location>
</feature>
<dbReference type="InterPro" id="IPR024079">
    <property type="entry name" value="MetalloPept_cat_dom_sf"/>
</dbReference>
<dbReference type="GO" id="GO:0007339">
    <property type="term" value="P:binding of sperm to zona pellucida"/>
    <property type="evidence" value="ECO:0000318"/>
    <property type="project" value="GO_Central"/>
</dbReference>
<dbReference type="SMART" id="SM00608">
    <property type="entry name" value="ACR"/>
    <property type="match status" value="1"/>
</dbReference>
<dbReference type="InterPro" id="IPR036436">
    <property type="entry name" value="Disintegrin_dom_sf"/>
</dbReference>
<evidence type="ECO:0000256" key="1">
    <source>
        <dbReference type="ARBA" id="ARBA00004479"/>
    </source>
</evidence>
<dbReference type="GO" id="GO:0008584">
    <property type="term" value="P:male gonad development"/>
    <property type="evidence" value="ECO:0000318"/>
    <property type="project" value="GO_Central"/>
</dbReference>
<sequence>MFLLFALLSELGRLHARLDSEGILLHVTVPWKIRSNESENSEKQVIYIITIDEKPYTLHLRKHSFLSHNFLVYAYNETGFLHSESSYFKMHCHYQGYVADIPNSLATLSICSGLRGFLQFGNITFGIEPLESSASFEHIIYQVKNDDPDIPLLAENYSNSWQKNQPYKDNLSSQEPTLSELLPQYLEIHITVEKGLYDYMGSEMMAVTQKIIQIIGLVNTMFTQFKLTVMLSSLELWSDKNKISTNGDADDLLQRFFIWKRDYLILRPHDIAFLLIYRKHPTYFGATFPGTICNNSYEVDIAMYSDAITLEGFSVIIAQLLGLKMGLTFDDINTCSCPRATCIMDRKAVGSSGIKFFSNCSMHDYRYFVSKFETKCLQNFPNLQPLYQNQSVCGNGILEPNEECDCGSQEECQFKKCCDFNTCKLKGSAKCGSGPCCTSNCEISVAGTPCRKIIDQECDFTEYCNGTSSNCVPDTYASNGMLCRLGTAYCYNGRCQTTDNQCAQIFGEGAQGAPFACFKEINSLHDKFGNCGFKNSQPLPCDQKDVLCGKLACVWPHKNTYKNDVRSAVYSYIQGHACISMTTGLSVRSDGRDYAYVADGTVCGAQMYCINKTCRKVHLMGYNCNAIAKCRGNGICNNLGNCHCFPGYRPPYCEFQIGSPGGSIDDGNVKKSVIQPLRQKTTTWTINTAKHFTGKRPVSRVEMHFVTLTSSPNESPMSPPCKIKRKPTRAAGPAGVRFPRAAGGAGGGAGGLRLRAGPRRGRRGRGGRSSRAPAPPRPAPPRPAPPRPAPPRPAPRPAPTLPTGRRAGPRARPPFRSQQPSPWPGRRAPRCCLSC</sequence>
<feature type="disulfide bond" evidence="9">
    <location>
        <begin position="644"/>
        <end position="653"/>
    </location>
</feature>
<dbReference type="Pfam" id="PF00200">
    <property type="entry name" value="Disintegrin"/>
    <property type="match status" value="1"/>
</dbReference>
<dbReference type="FunFam" id="4.10.70.10:FF:000001">
    <property type="entry name" value="Disintegrin and metalloproteinase domain-containing protein 22"/>
    <property type="match status" value="1"/>
</dbReference>
<keyword evidence="2 9" id="KW-0245">EGF-like domain</keyword>
<comment type="subcellular location">
    <subcellularLocation>
        <location evidence="1">Membrane</location>
        <topology evidence="1">Single-pass type I membrane protein</topology>
    </subcellularLocation>
</comment>
<name>A0A8I3N7A1_CANLF</name>
<feature type="domain" description="EGF-like" evidence="13">
    <location>
        <begin position="620"/>
        <end position="654"/>
    </location>
</feature>
<keyword evidence="6" id="KW-0472">Membrane</keyword>
<dbReference type="GO" id="GO:0006508">
    <property type="term" value="P:proteolysis"/>
    <property type="evidence" value="ECO:0000318"/>
    <property type="project" value="GO_Central"/>
</dbReference>
<dbReference type="PANTHER" id="PTHR11905:SF158">
    <property type="entry name" value="DISINTEGRIN AND METALLOPROTEINASE DOMAIN-CONTAINING PROTEIN 18"/>
    <property type="match status" value="1"/>
</dbReference>
<keyword evidence="7 9" id="KW-1015">Disulfide bond</keyword>
<dbReference type="Gene3D" id="3.40.390.10">
    <property type="entry name" value="Collagenase (Catalytic Domain)"/>
    <property type="match status" value="1"/>
</dbReference>
<dbReference type="PROSITE" id="PS00427">
    <property type="entry name" value="DISINTEGRIN_1"/>
    <property type="match status" value="1"/>
</dbReference>
<evidence type="ECO:0000259" key="14">
    <source>
        <dbReference type="PROSITE" id="PS50214"/>
    </source>
</evidence>
<dbReference type="SUPFAM" id="SSF55486">
    <property type="entry name" value="Metalloproteases ('zincins'), catalytic domain"/>
    <property type="match status" value="1"/>
</dbReference>
<dbReference type="InterPro" id="IPR006586">
    <property type="entry name" value="ADAM_Cys-rich"/>
</dbReference>
<reference evidence="16" key="2">
    <citation type="submission" date="2025-08" db="UniProtKB">
        <authorList>
            <consortium name="Ensembl"/>
        </authorList>
    </citation>
    <scope>IDENTIFICATION</scope>
    <source>
        <strain evidence="16">Boxer</strain>
    </source>
</reference>
<proteinExistence type="predicted"/>
<accession>A0A8I3N7A1</accession>
<dbReference type="GO" id="GO:0005886">
    <property type="term" value="C:plasma membrane"/>
    <property type="evidence" value="ECO:0000318"/>
    <property type="project" value="GO_Central"/>
</dbReference>
<evidence type="ECO:0000259" key="15">
    <source>
        <dbReference type="PROSITE" id="PS50215"/>
    </source>
</evidence>
<feature type="region of interest" description="Disordered" evidence="11">
    <location>
        <begin position="709"/>
        <end position="835"/>
    </location>
</feature>
<keyword evidence="4 12" id="KW-0732">Signal</keyword>
<dbReference type="InterPro" id="IPR001762">
    <property type="entry name" value="Disintegrin_dom"/>
</dbReference>
<comment type="caution">
    <text evidence="9">Lacks conserved residue(s) required for the propagation of feature annotation.</text>
</comment>
<dbReference type="SUPFAM" id="SSF57552">
    <property type="entry name" value="Blood coagulation inhibitor (disintegrin)"/>
    <property type="match status" value="1"/>
</dbReference>
<keyword evidence="5" id="KW-1133">Transmembrane helix</keyword>
<dbReference type="Pfam" id="PF08516">
    <property type="entry name" value="ADAM_CR"/>
    <property type="match status" value="1"/>
</dbReference>
<evidence type="ECO:0000256" key="12">
    <source>
        <dbReference type="SAM" id="SignalP"/>
    </source>
</evidence>
<dbReference type="AlphaFoldDB" id="A0A8I3N7A1"/>
<reference evidence="16" key="3">
    <citation type="submission" date="2025-09" db="UniProtKB">
        <authorList>
            <consortium name="Ensembl"/>
        </authorList>
    </citation>
    <scope>IDENTIFICATION</scope>
    <source>
        <strain evidence="16">Boxer</strain>
    </source>
</reference>
<feature type="compositionally biased region" description="Basic residues" evidence="11">
    <location>
        <begin position="756"/>
        <end position="768"/>
    </location>
</feature>
<dbReference type="PROSITE" id="PS50026">
    <property type="entry name" value="EGF_3"/>
    <property type="match status" value="1"/>
</dbReference>
<dbReference type="InterPro" id="IPR000742">
    <property type="entry name" value="EGF"/>
</dbReference>
<dbReference type="InterPro" id="IPR001590">
    <property type="entry name" value="Peptidase_M12B"/>
</dbReference>
<dbReference type="PROSITE" id="PS50215">
    <property type="entry name" value="ADAM_MEPRO"/>
    <property type="match status" value="1"/>
</dbReference>